<dbReference type="Proteomes" id="UP001465976">
    <property type="component" value="Unassembled WGS sequence"/>
</dbReference>
<comment type="caution">
    <text evidence="2">The sequence shown here is derived from an EMBL/GenBank/DDBJ whole genome shotgun (WGS) entry which is preliminary data.</text>
</comment>
<evidence type="ECO:0000313" key="3">
    <source>
        <dbReference type="Proteomes" id="UP001465976"/>
    </source>
</evidence>
<gene>
    <name evidence="2" type="ORF">V5O48_002705</name>
</gene>
<protein>
    <recommendedName>
        <fullName evidence="4">THUMP domain-containing protein</fullName>
    </recommendedName>
</protein>
<feature type="region of interest" description="Disordered" evidence="1">
    <location>
        <begin position="1"/>
        <end position="30"/>
    </location>
</feature>
<evidence type="ECO:0000313" key="2">
    <source>
        <dbReference type="EMBL" id="KAL0579307.1"/>
    </source>
</evidence>
<dbReference type="EMBL" id="JBAHYK010000064">
    <property type="protein sequence ID" value="KAL0579307.1"/>
    <property type="molecule type" value="Genomic_DNA"/>
</dbReference>
<reference evidence="2 3" key="1">
    <citation type="submission" date="2024-02" db="EMBL/GenBank/DDBJ databases">
        <title>A draft genome for the cacao thread blight pathogen Marasmius crinis-equi.</title>
        <authorList>
            <person name="Cohen S.P."/>
            <person name="Baruah I.K."/>
            <person name="Amoako-Attah I."/>
            <person name="Bukari Y."/>
            <person name="Meinhardt L.W."/>
            <person name="Bailey B.A."/>
        </authorList>
    </citation>
    <scope>NUCLEOTIDE SEQUENCE [LARGE SCALE GENOMIC DNA]</scope>
    <source>
        <strain evidence="2 3">GH-76</strain>
    </source>
</reference>
<organism evidence="2 3">
    <name type="scientific">Marasmius crinis-equi</name>
    <dbReference type="NCBI Taxonomy" id="585013"/>
    <lineage>
        <taxon>Eukaryota</taxon>
        <taxon>Fungi</taxon>
        <taxon>Dikarya</taxon>
        <taxon>Basidiomycota</taxon>
        <taxon>Agaricomycotina</taxon>
        <taxon>Agaricomycetes</taxon>
        <taxon>Agaricomycetidae</taxon>
        <taxon>Agaricales</taxon>
        <taxon>Marasmiineae</taxon>
        <taxon>Marasmiaceae</taxon>
        <taxon>Marasmius</taxon>
    </lineage>
</organism>
<evidence type="ECO:0008006" key="4">
    <source>
        <dbReference type="Google" id="ProtNLM"/>
    </source>
</evidence>
<keyword evidence="3" id="KW-1185">Reference proteome</keyword>
<proteinExistence type="predicted"/>
<sequence length="150" mass="16338">MPDNHAAARNAAKKRKYLPGASGGKSVDGPGVWVSCVKGKEKQTVGELYDLFESVALEIWPPDNVGDDSDSEAEDNSEALEDQISNEIAAMKKPRKDKKFDFIFLQVVFISCKPPVDPVKLVETHIQNVKCTGAPRTRQEPGTASPAEGR</sequence>
<evidence type="ECO:0000256" key="1">
    <source>
        <dbReference type="SAM" id="MobiDB-lite"/>
    </source>
</evidence>
<accession>A0ABR3FW10</accession>
<name>A0ABR3FW10_9AGAR</name>
<feature type="region of interest" description="Disordered" evidence="1">
    <location>
        <begin position="130"/>
        <end position="150"/>
    </location>
</feature>